<feature type="domain" description="IPT/TIG" evidence="3">
    <location>
        <begin position="201"/>
        <end position="283"/>
    </location>
</feature>
<organism evidence="5 6">
    <name type="scientific">Jejuia spongiicola</name>
    <dbReference type="NCBI Taxonomy" id="2942207"/>
    <lineage>
        <taxon>Bacteria</taxon>
        <taxon>Pseudomonadati</taxon>
        <taxon>Bacteroidota</taxon>
        <taxon>Flavobacteriia</taxon>
        <taxon>Flavobacteriales</taxon>
        <taxon>Flavobacteriaceae</taxon>
        <taxon>Jejuia</taxon>
    </lineage>
</organism>
<dbReference type="InterPro" id="IPR024079">
    <property type="entry name" value="MetalloPept_cat_dom_sf"/>
</dbReference>
<dbReference type="InterPro" id="IPR014756">
    <property type="entry name" value="Ig_E-set"/>
</dbReference>
<dbReference type="Pfam" id="PF01833">
    <property type="entry name" value="TIG"/>
    <property type="match status" value="1"/>
</dbReference>
<evidence type="ECO:0000259" key="4">
    <source>
        <dbReference type="Pfam" id="PF18962"/>
    </source>
</evidence>
<dbReference type="RefSeq" id="WP_249971840.1">
    <property type="nucleotide sequence ID" value="NZ_JAMFLZ010000001.1"/>
</dbReference>
<feature type="chain" id="PRO_5045287393" evidence="2">
    <location>
        <begin position="24"/>
        <end position="619"/>
    </location>
</feature>
<keyword evidence="6" id="KW-1185">Reference proteome</keyword>
<evidence type="ECO:0000256" key="1">
    <source>
        <dbReference type="ARBA" id="ARBA00022729"/>
    </source>
</evidence>
<feature type="signal peptide" evidence="2">
    <location>
        <begin position="1"/>
        <end position="23"/>
    </location>
</feature>
<dbReference type="Gene3D" id="3.40.390.10">
    <property type="entry name" value="Collagenase (Catalytic Domain)"/>
    <property type="match status" value="1"/>
</dbReference>
<dbReference type="Gene3D" id="2.60.40.10">
    <property type="entry name" value="Immunoglobulins"/>
    <property type="match status" value="1"/>
</dbReference>
<name>A0ABT0QA34_9FLAO</name>
<evidence type="ECO:0000259" key="3">
    <source>
        <dbReference type="Pfam" id="PF01833"/>
    </source>
</evidence>
<evidence type="ECO:0000313" key="6">
    <source>
        <dbReference type="Proteomes" id="UP001165381"/>
    </source>
</evidence>
<evidence type="ECO:0000256" key="2">
    <source>
        <dbReference type="SAM" id="SignalP"/>
    </source>
</evidence>
<feature type="domain" description="Secretion system C-terminal sorting" evidence="4">
    <location>
        <begin position="545"/>
        <end position="617"/>
    </location>
</feature>
<comment type="caution">
    <text evidence="5">The sequence shown here is derived from an EMBL/GenBank/DDBJ whole genome shotgun (WGS) entry which is preliminary data.</text>
</comment>
<dbReference type="InterPro" id="IPR013783">
    <property type="entry name" value="Ig-like_fold"/>
</dbReference>
<dbReference type="InterPro" id="IPR002909">
    <property type="entry name" value="IPT_dom"/>
</dbReference>
<gene>
    <name evidence="5" type="ORF">M3P09_02100</name>
</gene>
<reference evidence="5" key="1">
    <citation type="submission" date="2022-05" db="EMBL/GenBank/DDBJ databases">
        <authorList>
            <person name="Park J.-S."/>
        </authorList>
    </citation>
    <scope>NUCLEOTIDE SEQUENCE</scope>
    <source>
        <strain evidence="5">2012CJ34-3</strain>
    </source>
</reference>
<accession>A0ABT0QA34</accession>
<dbReference type="EMBL" id="JAMFLZ010000001">
    <property type="protein sequence ID" value="MCL6293766.1"/>
    <property type="molecule type" value="Genomic_DNA"/>
</dbReference>
<sequence>MKKITLFIALLFLISAEQLMAQAALKEIPLQEQVEQSSLIVEGKVIAKKSFWDDNHHNIYTSNTVEVYKVFKGDQPKTIEVITLGGTVGNKALIVSPSLKLRKGDIGIFTLYDNNIPVELEAKSSNKKYRTYSSLQGFYRYNLYDNIAANPLSKKKGIANSFYNEIMNYTKSNYIEIASFTTDIKKTTTSKVFLPPSAITFAPTTATAGTKTVLTISGLGFGGTKGKVGFSNADDGGATFVDALDSQVLTWSDTQITVEIPGGAGTGIIRVTHDDTTSDVSAATLTISYAELNATFDPDDETGQMPPGANGPLGFYAYQTRHVNRNASGGYTWEMQTDFFNDSEFPGAKADFEKALDRWRCETKVNWTISGSATTTDVVASDGVNVVKFDNNAVPADDLPNGVLGRCSSWYSACGAFGNASSWNWHVAELDIVFDDETDWHFGTGLPAFTEYDFESVALHELGHGHQLGHVIDNSTQVDNGNDVMHYAISNSEQQRVLTANNIAGATNVHGRSTSVVACSQPVMTDSSICNLSVEEDELNNAISLYPNPAKNQFYINNASYINLQKAVIYDISGRLISEHDISNASKTKTIEIPSASKGIYFVNIHSDSAMITRKMILD</sequence>
<dbReference type="NCBIfam" id="TIGR04183">
    <property type="entry name" value="Por_Secre_tail"/>
    <property type="match status" value="1"/>
</dbReference>
<dbReference type="Pfam" id="PF18962">
    <property type="entry name" value="Por_Secre_tail"/>
    <property type="match status" value="1"/>
</dbReference>
<dbReference type="SUPFAM" id="SSF55486">
    <property type="entry name" value="Metalloproteases ('zincins'), catalytic domain"/>
    <property type="match status" value="1"/>
</dbReference>
<protein>
    <submittedName>
        <fullName evidence="5">T9SS type A sorting domain-containing protein</fullName>
    </submittedName>
</protein>
<keyword evidence="1 2" id="KW-0732">Signal</keyword>
<dbReference type="SUPFAM" id="SSF81296">
    <property type="entry name" value="E set domains"/>
    <property type="match status" value="1"/>
</dbReference>
<evidence type="ECO:0000313" key="5">
    <source>
        <dbReference type="EMBL" id="MCL6293766.1"/>
    </source>
</evidence>
<proteinExistence type="predicted"/>
<dbReference type="InterPro" id="IPR026444">
    <property type="entry name" value="Secre_tail"/>
</dbReference>
<dbReference type="Proteomes" id="UP001165381">
    <property type="component" value="Unassembled WGS sequence"/>
</dbReference>